<evidence type="ECO:0000256" key="1">
    <source>
        <dbReference type="SAM" id="MobiDB-lite"/>
    </source>
</evidence>
<dbReference type="Proteomes" id="UP000770661">
    <property type="component" value="Unassembled WGS sequence"/>
</dbReference>
<keyword evidence="3" id="KW-1185">Reference proteome</keyword>
<sequence length="286" mass="31209">MPRYSVFEALEDWGAGNESWQMCFAHTQSQPGAINGAYHLATEDGPPPRFICFPSSRPELALWSLSTCLGSSSGPEINHLLSLQGLLVLHQPVSNKPSHQTKSAGKLGHPSGTTTKVNLEGLLHHSEPPFLVLERRSHGLSLFDSRSRAPKTSNCKAILYDEGAEEPTKRINLPSSTSSCGNTALLCHKNSLRLSKALDIKDRLPVRQPSGNGRKRNRKVEDCRRIEGLRVVNDTAERGVALISPSTPADQRRGKSAIPPPSWEAHRHQQPGTSKASLPPGPNRPQ</sequence>
<evidence type="ECO:0000313" key="2">
    <source>
        <dbReference type="EMBL" id="KAG0726422.1"/>
    </source>
</evidence>
<gene>
    <name evidence="2" type="ORF">GWK47_036617</name>
</gene>
<dbReference type="EMBL" id="JACEEZ010004422">
    <property type="protein sequence ID" value="KAG0726422.1"/>
    <property type="molecule type" value="Genomic_DNA"/>
</dbReference>
<comment type="caution">
    <text evidence="2">The sequence shown here is derived from an EMBL/GenBank/DDBJ whole genome shotgun (WGS) entry which is preliminary data.</text>
</comment>
<organism evidence="2 3">
    <name type="scientific">Chionoecetes opilio</name>
    <name type="common">Atlantic snow crab</name>
    <name type="synonym">Cancer opilio</name>
    <dbReference type="NCBI Taxonomy" id="41210"/>
    <lineage>
        <taxon>Eukaryota</taxon>
        <taxon>Metazoa</taxon>
        <taxon>Ecdysozoa</taxon>
        <taxon>Arthropoda</taxon>
        <taxon>Crustacea</taxon>
        <taxon>Multicrustacea</taxon>
        <taxon>Malacostraca</taxon>
        <taxon>Eumalacostraca</taxon>
        <taxon>Eucarida</taxon>
        <taxon>Decapoda</taxon>
        <taxon>Pleocyemata</taxon>
        <taxon>Brachyura</taxon>
        <taxon>Eubrachyura</taxon>
        <taxon>Majoidea</taxon>
        <taxon>Majidae</taxon>
        <taxon>Chionoecetes</taxon>
    </lineage>
</organism>
<proteinExistence type="predicted"/>
<evidence type="ECO:0000313" key="3">
    <source>
        <dbReference type="Proteomes" id="UP000770661"/>
    </source>
</evidence>
<feature type="region of interest" description="Disordered" evidence="1">
    <location>
        <begin position="240"/>
        <end position="286"/>
    </location>
</feature>
<name>A0A8J5D1S4_CHIOP</name>
<protein>
    <submittedName>
        <fullName evidence="2">Uncharacterized protein</fullName>
    </submittedName>
</protein>
<accession>A0A8J5D1S4</accession>
<dbReference type="AlphaFoldDB" id="A0A8J5D1S4"/>
<reference evidence="2" key="1">
    <citation type="submission" date="2020-07" db="EMBL/GenBank/DDBJ databases">
        <title>The High-quality genome of the commercially important snow crab, Chionoecetes opilio.</title>
        <authorList>
            <person name="Jeong J.-H."/>
            <person name="Ryu S."/>
        </authorList>
    </citation>
    <scope>NUCLEOTIDE SEQUENCE</scope>
    <source>
        <strain evidence="2">MADBK_172401_WGS</strain>
        <tissue evidence="2">Digestive gland</tissue>
    </source>
</reference>